<comment type="similarity">
    <text evidence="10 11">Belongs to the TonB-dependent receptor family.</text>
</comment>
<evidence type="ECO:0000256" key="12">
    <source>
        <dbReference type="SAM" id="SignalP"/>
    </source>
</evidence>
<dbReference type="InterPro" id="IPR008969">
    <property type="entry name" value="CarboxyPept-like_regulatory"/>
</dbReference>
<sequence>MKKLHSSGSHRKLPLLVCACLLALIAVWSPGTADAKEPFKPRKDRISVTFRNATLAEVLQQVKRQTGYYILYNSDFVQDVKGITFSKTNAPLREVLDEALRGTRLEYSIDDDTIVVRLRSGDDSQEIPPPAKKPDRTVSGRVVDHRGEPLVGVNIVIQGTHRGTVTDSDGRFSIQLPDGRDNLIFSYLGFISQTLPSAKSAVVTLVPDEQEIEDVVVTGIFTRKKESYTGSATTITQSQLTRVSNKNVFESLKNIEPSLYIMDNTLMGSDPNTLPDMQLRGITSFPSETTGVTIKGNYQNRPNQPLFILDGFETTVEKVMDMDMNRIESITVLKDAAAKALYGSDAANGVIVIETKRLAGNQELVTYTGSIELTMPDLSSYNLCNAWEKLEAERIEGVYTSANPFTQLELNAKYNQLKSQVLGGLDTYWLSKPLRTGVGHKHTLSIELGDSRALRALLDFSYNNTAGVMKGSDRTVISGDVNLSYRKKDFLFRNILSVSNTKSVNSPWGEFSDYAKMNPYWSATDPETGQVARWAYTDVANPMYDALLGTLDKESYTSLTDNFYAEWQATEALKLTARVGVSVKRSDADEFYPAKHSKFAVGYDTSNMQLRKGSYQLDNGKSSDVSGEIYANYAKQWGKHYLYANVGGKIAENSYSAYQHYAEGFPNSQTADITFARQYAEGKKPVGISSITRELSFLGTASYSYDDRYNVDLTFRESASSLYGADNRWSSAWSAGVAWNLHNESFLRDQKWLKQFKLRASAGLTGNQSYDTNEVLATYLYYTDVTYHGQTGSYLAKMPNPALKWEQRMDYNVGADIMIHRATIAFDYYNSTTENMLTNVTIPTSTGFNVVKDNLGKVRNRGIEAQLSYTLWQAPTGYFNLFGAIAYNKNTIVSLSESLKAYNEKMLAQAQDKGNSTPVLIYQDGMPMNAIWAVPSLGIDPTTGKEIYVKKDGTLTYEYDSTDQVVAGVSDPKYRGNFGFSAEYKGFGLSATCTFLGGGQLYNETLVNKVENIDIYYNVDRRVLYGRWQAPGQNAMFKQLGSYTDADGNSRTEKTRPTTRFVQDNNELTFSSLSFYYEFNPKMISKLRLKRLKLAFYMNNIATLSSIRIERGTLYPFARSMSFSLTATF</sequence>
<feature type="chain" id="PRO_5039292076" evidence="12">
    <location>
        <begin position="36"/>
        <end position="1129"/>
    </location>
</feature>
<evidence type="ECO:0000313" key="14">
    <source>
        <dbReference type="EMBL" id="HIY68727.1"/>
    </source>
</evidence>
<keyword evidence="6" id="KW-0408">Iron</keyword>
<keyword evidence="3 10" id="KW-1134">Transmembrane beta strand</keyword>
<keyword evidence="12" id="KW-0732">Signal</keyword>
<comment type="subcellular location">
    <subcellularLocation>
        <location evidence="1 10">Cell outer membrane</location>
        <topology evidence="1 10">Multi-pass membrane protein</topology>
    </subcellularLocation>
</comment>
<protein>
    <submittedName>
        <fullName evidence="14">SusC/RagA family TonB-linked outer membrane protein</fullName>
    </submittedName>
</protein>
<dbReference type="SUPFAM" id="SSF56935">
    <property type="entry name" value="Porins"/>
    <property type="match status" value="1"/>
</dbReference>
<evidence type="ECO:0000256" key="11">
    <source>
        <dbReference type="RuleBase" id="RU003357"/>
    </source>
</evidence>
<feature type="domain" description="Secretin/TonB short N-terminal" evidence="13">
    <location>
        <begin position="68"/>
        <end position="119"/>
    </location>
</feature>
<dbReference type="NCBIfam" id="TIGR04057">
    <property type="entry name" value="SusC_RagA_signa"/>
    <property type="match status" value="1"/>
</dbReference>
<dbReference type="Pfam" id="PF07715">
    <property type="entry name" value="Plug"/>
    <property type="match status" value="1"/>
</dbReference>
<evidence type="ECO:0000256" key="9">
    <source>
        <dbReference type="ARBA" id="ARBA00023237"/>
    </source>
</evidence>
<reference evidence="14" key="1">
    <citation type="journal article" date="2021" name="PeerJ">
        <title>Extensive microbial diversity within the chicken gut microbiome revealed by metagenomics and culture.</title>
        <authorList>
            <person name="Gilroy R."/>
            <person name="Ravi A."/>
            <person name="Getino M."/>
            <person name="Pursley I."/>
            <person name="Horton D.L."/>
            <person name="Alikhan N.F."/>
            <person name="Baker D."/>
            <person name="Gharbi K."/>
            <person name="Hall N."/>
            <person name="Watson M."/>
            <person name="Adriaenssens E.M."/>
            <person name="Foster-Nyarko E."/>
            <person name="Jarju S."/>
            <person name="Secka A."/>
            <person name="Antonio M."/>
            <person name="Oren A."/>
            <person name="Chaudhuri R.R."/>
            <person name="La Ragione R."/>
            <person name="Hildebrand F."/>
            <person name="Pallen M.J."/>
        </authorList>
    </citation>
    <scope>NUCLEOTIDE SEQUENCE</scope>
    <source>
        <strain evidence="14">5134</strain>
    </source>
</reference>
<evidence type="ECO:0000256" key="7">
    <source>
        <dbReference type="ARBA" id="ARBA00023077"/>
    </source>
</evidence>
<keyword evidence="2 10" id="KW-0813">Transport</keyword>
<accession>A0A9D1Z0R6</accession>
<dbReference type="NCBIfam" id="TIGR04056">
    <property type="entry name" value="OMP_RagA_SusC"/>
    <property type="match status" value="1"/>
</dbReference>
<dbReference type="InterPro" id="IPR023996">
    <property type="entry name" value="TonB-dep_OMP_SusC/RagA"/>
</dbReference>
<evidence type="ECO:0000256" key="8">
    <source>
        <dbReference type="ARBA" id="ARBA00023136"/>
    </source>
</evidence>
<evidence type="ECO:0000256" key="5">
    <source>
        <dbReference type="ARBA" id="ARBA00022692"/>
    </source>
</evidence>
<dbReference type="GO" id="GO:0009279">
    <property type="term" value="C:cell outer membrane"/>
    <property type="evidence" value="ECO:0007669"/>
    <property type="project" value="UniProtKB-SubCell"/>
</dbReference>
<dbReference type="PROSITE" id="PS52016">
    <property type="entry name" value="TONB_DEPENDENT_REC_3"/>
    <property type="match status" value="1"/>
</dbReference>
<dbReference type="SMART" id="SM00965">
    <property type="entry name" value="STN"/>
    <property type="match status" value="1"/>
</dbReference>
<comment type="caution">
    <text evidence="14">The sequence shown here is derived from an EMBL/GenBank/DDBJ whole genome shotgun (WGS) entry which is preliminary data.</text>
</comment>
<dbReference type="Pfam" id="PF00593">
    <property type="entry name" value="TonB_dep_Rec_b-barrel"/>
    <property type="match status" value="1"/>
</dbReference>
<dbReference type="Pfam" id="PF07660">
    <property type="entry name" value="STN"/>
    <property type="match status" value="1"/>
</dbReference>
<dbReference type="InterPro" id="IPR023997">
    <property type="entry name" value="TonB-dep_OMP_SusC/RagA_CS"/>
</dbReference>
<reference evidence="14" key="2">
    <citation type="submission" date="2021-04" db="EMBL/GenBank/DDBJ databases">
        <authorList>
            <person name="Gilroy R."/>
        </authorList>
    </citation>
    <scope>NUCLEOTIDE SEQUENCE</scope>
    <source>
        <strain evidence="14">5134</strain>
    </source>
</reference>
<dbReference type="InterPro" id="IPR011662">
    <property type="entry name" value="Secretin/TonB_short_N"/>
</dbReference>
<dbReference type="InterPro" id="IPR036942">
    <property type="entry name" value="Beta-barrel_TonB_sf"/>
</dbReference>
<organism evidence="14 15">
    <name type="scientific">Candidatus Alistipes intestinigallinarum</name>
    <dbReference type="NCBI Taxonomy" id="2838440"/>
    <lineage>
        <taxon>Bacteria</taxon>
        <taxon>Pseudomonadati</taxon>
        <taxon>Bacteroidota</taxon>
        <taxon>Bacteroidia</taxon>
        <taxon>Bacteroidales</taxon>
        <taxon>Rikenellaceae</taxon>
        <taxon>Alistipes</taxon>
    </lineage>
</organism>
<dbReference type="Gene3D" id="2.60.40.1120">
    <property type="entry name" value="Carboxypeptidase-like, regulatory domain"/>
    <property type="match status" value="1"/>
</dbReference>
<dbReference type="Gene3D" id="2.170.130.10">
    <property type="entry name" value="TonB-dependent receptor, plug domain"/>
    <property type="match status" value="1"/>
</dbReference>
<keyword evidence="9 10" id="KW-0998">Cell outer membrane</keyword>
<evidence type="ECO:0000256" key="6">
    <source>
        <dbReference type="ARBA" id="ARBA00023004"/>
    </source>
</evidence>
<evidence type="ECO:0000256" key="4">
    <source>
        <dbReference type="ARBA" id="ARBA00022496"/>
    </source>
</evidence>
<dbReference type="InterPro" id="IPR000531">
    <property type="entry name" value="Beta-barrel_TonB"/>
</dbReference>
<dbReference type="Proteomes" id="UP000886844">
    <property type="component" value="Unassembled WGS sequence"/>
</dbReference>
<evidence type="ECO:0000256" key="1">
    <source>
        <dbReference type="ARBA" id="ARBA00004571"/>
    </source>
</evidence>
<name>A0A9D1Z0R6_9BACT</name>
<dbReference type="InterPro" id="IPR012910">
    <property type="entry name" value="Plug_dom"/>
</dbReference>
<dbReference type="InterPro" id="IPR037066">
    <property type="entry name" value="Plug_dom_sf"/>
</dbReference>
<proteinExistence type="inferred from homology"/>
<dbReference type="AlphaFoldDB" id="A0A9D1Z0R6"/>
<dbReference type="SUPFAM" id="SSF49464">
    <property type="entry name" value="Carboxypeptidase regulatory domain-like"/>
    <property type="match status" value="1"/>
</dbReference>
<dbReference type="InterPro" id="IPR039426">
    <property type="entry name" value="TonB-dep_rcpt-like"/>
</dbReference>
<gene>
    <name evidence="14" type="ORF">H9828_04865</name>
</gene>
<dbReference type="Gene3D" id="3.55.50.30">
    <property type="match status" value="1"/>
</dbReference>
<evidence type="ECO:0000256" key="3">
    <source>
        <dbReference type="ARBA" id="ARBA00022452"/>
    </source>
</evidence>
<evidence type="ECO:0000256" key="10">
    <source>
        <dbReference type="PROSITE-ProRule" id="PRU01360"/>
    </source>
</evidence>
<evidence type="ECO:0000313" key="15">
    <source>
        <dbReference type="Proteomes" id="UP000886844"/>
    </source>
</evidence>
<keyword evidence="7 11" id="KW-0798">TonB box</keyword>
<keyword evidence="5 10" id="KW-0812">Transmembrane</keyword>
<keyword evidence="8 10" id="KW-0472">Membrane</keyword>
<dbReference type="EMBL" id="DXDA01000040">
    <property type="protein sequence ID" value="HIY68727.1"/>
    <property type="molecule type" value="Genomic_DNA"/>
</dbReference>
<keyword evidence="4" id="KW-0406">Ion transport</keyword>
<dbReference type="Gene3D" id="2.40.170.20">
    <property type="entry name" value="TonB-dependent receptor, beta-barrel domain"/>
    <property type="match status" value="1"/>
</dbReference>
<evidence type="ECO:0000256" key="2">
    <source>
        <dbReference type="ARBA" id="ARBA00022448"/>
    </source>
</evidence>
<keyword evidence="4" id="KW-0410">Iron transport</keyword>
<dbReference type="Pfam" id="PF13715">
    <property type="entry name" value="CarbopepD_reg_2"/>
    <property type="match status" value="1"/>
</dbReference>
<feature type="signal peptide" evidence="12">
    <location>
        <begin position="1"/>
        <end position="35"/>
    </location>
</feature>
<evidence type="ECO:0000259" key="13">
    <source>
        <dbReference type="SMART" id="SM00965"/>
    </source>
</evidence>
<dbReference type="GO" id="GO:0006826">
    <property type="term" value="P:iron ion transport"/>
    <property type="evidence" value="ECO:0007669"/>
    <property type="project" value="UniProtKB-KW"/>
</dbReference>